<dbReference type="SUPFAM" id="SSF53335">
    <property type="entry name" value="S-adenosyl-L-methionine-dependent methyltransferases"/>
    <property type="match status" value="1"/>
</dbReference>
<dbReference type="PANTHER" id="PTHR11579:SF0">
    <property type="entry name" value="PROTEIN-L-ISOASPARTATE(D-ASPARTATE) O-METHYLTRANSFERASE"/>
    <property type="match status" value="1"/>
</dbReference>
<comment type="caution">
    <text evidence="13">The sequence shown here is derived from an EMBL/GenBank/DDBJ whole genome shotgun (WGS) entry which is preliminary data.</text>
</comment>
<dbReference type="Pfam" id="PF01135">
    <property type="entry name" value="PCMT"/>
    <property type="match status" value="1"/>
</dbReference>
<evidence type="ECO:0000256" key="3">
    <source>
        <dbReference type="ARBA" id="ARBA00011890"/>
    </source>
</evidence>
<keyword evidence="7" id="KW-0808">Transferase</keyword>
<dbReference type="GO" id="GO:0032259">
    <property type="term" value="P:methylation"/>
    <property type="evidence" value="ECO:0007669"/>
    <property type="project" value="UniProtKB-KW"/>
</dbReference>
<dbReference type="Proteomes" id="UP000649739">
    <property type="component" value="Unassembled WGS sequence"/>
</dbReference>
<evidence type="ECO:0000256" key="6">
    <source>
        <dbReference type="ARBA" id="ARBA00022603"/>
    </source>
</evidence>
<dbReference type="CDD" id="cd02440">
    <property type="entry name" value="AdoMet_MTases"/>
    <property type="match status" value="1"/>
</dbReference>
<comment type="similarity">
    <text evidence="2">Belongs to the methyltransferase superfamily. L-isoaspartyl/D-aspartyl protein methyltransferase family.</text>
</comment>
<sequence length="288" mass="29722">MSLPSLVAVMLTALAVADGQRVLEIGTGSGYHTALLCHRLGAANVVSVDIDPDLTAAAAQRLAALDLHPRIDTGDGAAGVAGAAPFDRIIATGAAARVPAAWIEQLAPAGRIVAPFTFGGALAVLDGDGTGAVTGRLHAEQAWFMPLRAADRALSDDYPTGEDPPTGTTGVGGTDVPAAVPAEPDFRLWLRLHLPPGHLVDVVDDAGNPAGLAIHAGTARATADYTGGRARVVQDDHRLWDAVEVAHAAWLRVGRPDRTRLGITARAGGEQYAWLDDPGTGPRWPLPA</sequence>
<proteinExistence type="inferred from homology"/>
<reference evidence="13" key="1">
    <citation type="journal article" date="2014" name="Int. J. Syst. Evol. Microbiol.">
        <title>Complete genome sequence of Corynebacterium casei LMG S-19264T (=DSM 44701T), isolated from a smear-ripened cheese.</title>
        <authorList>
            <consortium name="US DOE Joint Genome Institute (JGI-PGF)"/>
            <person name="Walter F."/>
            <person name="Albersmeier A."/>
            <person name="Kalinowski J."/>
            <person name="Ruckert C."/>
        </authorList>
    </citation>
    <scope>NUCLEOTIDE SEQUENCE</scope>
    <source>
        <strain evidence="13">JCM 3090</strain>
    </source>
</reference>
<dbReference type="PANTHER" id="PTHR11579">
    <property type="entry name" value="PROTEIN-L-ISOASPARTATE O-METHYLTRANSFERASE"/>
    <property type="match status" value="1"/>
</dbReference>
<keyword evidence="6" id="KW-0489">Methyltransferase</keyword>
<dbReference type="EMBL" id="BMQB01000002">
    <property type="protein sequence ID" value="GGJ84582.1"/>
    <property type="molecule type" value="Genomic_DNA"/>
</dbReference>
<evidence type="ECO:0000256" key="12">
    <source>
        <dbReference type="SAM" id="MobiDB-lite"/>
    </source>
</evidence>
<evidence type="ECO:0000256" key="7">
    <source>
        <dbReference type="ARBA" id="ARBA00022679"/>
    </source>
</evidence>
<evidence type="ECO:0000256" key="5">
    <source>
        <dbReference type="ARBA" id="ARBA00022490"/>
    </source>
</evidence>
<dbReference type="PROSITE" id="PS01279">
    <property type="entry name" value="PCMT"/>
    <property type="match status" value="1"/>
</dbReference>
<evidence type="ECO:0000256" key="4">
    <source>
        <dbReference type="ARBA" id="ARBA00013346"/>
    </source>
</evidence>
<feature type="region of interest" description="Disordered" evidence="12">
    <location>
        <begin position="154"/>
        <end position="175"/>
    </location>
</feature>
<dbReference type="InterPro" id="IPR000682">
    <property type="entry name" value="PCMT"/>
</dbReference>
<dbReference type="InterPro" id="IPR029063">
    <property type="entry name" value="SAM-dependent_MTases_sf"/>
</dbReference>
<keyword evidence="8" id="KW-0949">S-adenosyl-L-methionine</keyword>
<feature type="compositionally biased region" description="Low complexity" evidence="12">
    <location>
        <begin position="161"/>
        <end position="175"/>
    </location>
</feature>
<name>A0A8J3F897_9ACTN</name>
<dbReference type="GO" id="GO:0004719">
    <property type="term" value="F:protein-L-isoaspartate (D-aspartate) O-methyltransferase activity"/>
    <property type="evidence" value="ECO:0007669"/>
    <property type="project" value="UniProtKB-EC"/>
</dbReference>
<organism evidence="13 14">
    <name type="scientific">Pilimelia anulata</name>
    <dbReference type="NCBI Taxonomy" id="53371"/>
    <lineage>
        <taxon>Bacteria</taxon>
        <taxon>Bacillati</taxon>
        <taxon>Actinomycetota</taxon>
        <taxon>Actinomycetes</taxon>
        <taxon>Micromonosporales</taxon>
        <taxon>Micromonosporaceae</taxon>
        <taxon>Pilimelia</taxon>
    </lineage>
</organism>
<evidence type="ECO:0000256" key="2">
    <source>
        <dbReference type="ARBA" id="ARBA00005369"/>
    </source>
</evidence>
<dbReference type="GO" id="GO:0005737">
    <property type="term" value="C:cytoplasm"/>
    <property type="evidence" value="ECO:0007669"/>
    <property type="project" value="UniProtKB-SubCell"/>
</dbReference>
<evidence type="ECO:0000256" key="8">
    <source>
        <dbReference type="ARBA" id="ARBA00022691"/>
    </source>
</evidence>
<gene>
    <name evidence="13" type="primary">pcm</name>
    <name evidence="13" type="ORF">GCM10010123_12770</name>
</gene>
<comment type="subcellular location">
    <subcellularLocation>
        <location evidence="1">Cytoplasm</location>
    </subcellularLocation>
</comment>
<dbReference type="AlphaFoldDB" id="A0A8J3F897"/>
<dbReference type="RefSeq" id="WP_229783368.1">
    <property type="nucleotide sequence ID" value="NZ_BMQB01000002.1"/>
</dbReference>
<reference evidence="13" key="2">
    <citation type="submission" date="2020-09" db="EMBL/GenBank/DDBJ databases">
        <authorList>
            <person name="Sun Q."/>
            <person name="Ohkuma M."/>
        </authorList>
    </citation>
    <scope>NUCLEOTIDE SEQUENCE</scope>
    <source>
        <strain evidence="13">JCM 3090</strain>
    </source>
</reference>
<accession>A0A8J3F897</accession>
<dbReference type="EC" id="2.1.1.77" evidence="3"/>
<keyword evidence="14" id="KW-1185">Reference proteome</keyword>
<evidence type="ECO:0000256" key="11">
    <source>
        <dbReference type="ARBA" id="ARBA00031350"/>
    </source>
</evidence>
<protein>
    <recommendedName>
        <fullName evidence="4">Protein-L-isoaspartate O-methyltransferase</fullName>
        <ecNumber evidence="3">2.1.1.77</ecNumber>
    </recommendedName>
    <alternativeName>
        <fullName evidence="11">L-isoaspartyl protein carboxyl methyltransferase</fullName>
    </alternativeName>
    <alternativeName>
        <fullName evidence="9">Protein L-isoaspartyl methyltransferase</fullName>
    </alternativeName>
    <alternativeName>
        <fullName evidence="10">Protein-beta-aspartate methyltransferase</fullName>
    </alternativeName>
</protein>
<evidence type="ECO:0000256" key="9">
    <source>
        <dbReference type="ARBA" id="ARBA00030757"/>
    </source>
</evidence>
<evidence type="ECO:0000313" key="14">
    <source>
        <dbReference type="Proteomes" id="UP000649739"/>
    </source>
</evidence>
<keyword evidence="5" id="KW-0963">Cytoplasm</keyword>
<evidence type="ECO:0000256" key="10">
    <source>
        <dbReference type="ARBA" id="ARBA00031323"/>
    </source>
</evidence>
<dbReference type="Gene3D" id="3.40.50.150">
    <property type="entry name" value="Vaccinia Virus protein VP39"/>
    <property type="match status" value="1"/>
</dbReference>
<evidence type="ECO:0000256" key="1">
    <source>
        <dbReference type="ARBA" id="ARBA00004496"/>
    </source>
</evidence>
<evidence type="ECO:0000313" key="13">
    <source>
        <dbReference type="EMBL" id="GGJ84582.1"/>
    </source>
</evidence>